<comment type="caution">
    <text evidence="6">The sequence shown here is derived from an EMBL/GenBank/DDBJ whole genome shotgun (WGS) entry which is preliminary data.</text>
</comment>
<dbReference type="PANTHER" id="PTHR24096">
    <property type="entry name" value="LONG-CHAIN-FATTY-ACID--COA LIGASE"/>
    <property type="match status" value="1"/>
</dbReference>
<accession>A0ABD2N9B1</accession>
<evidence type="ECO:0000256" key="3">
    <source>
        <dbReference type="ARBA" id="ARBA00022598"/>
    </source>
</evidence>
<dbReference type="GO" id="GO:0005777">
    <property type="term" value="C:peroxisome"/>
    <property type="evidence" value="ECO:0007669"/>
    <property type="project" value="UniProtKB-SubCell"/>
</dbReference>
<dbReference type="AlphaFoldDB" id="A0ABD2N9B1"/>
<dbReference type="PANTHER" id="PTHR24096:SF149">
    <property type="entry name" value="AMP-BINDING DOMAIN-CONTAINING PROTEIN-RELATED"/>
    <property type="match status" value="1"/>
</dbReference>
<keyword evidence="7" id="KW-1185">Reference proteome</keyword>
<dbReference type="InterPro" id="IPR020845">
    <property type="entry name" value="AMP-binding_CS"/>
</dbReference>
<proteinExistence type="inferred from homology"/>
<organism evidence="6 7">
    <name type="scientific">Cryptolaemus montrouzieri</name>
    <dbReference type="NCBI Taxonomy" id="559131"/>
    <lineage>
        <taxon>Eukaryota</taxon>
        <taxon>Metazoa</taxon>
        <taxon>Ecdysozoa</taxon>
        <taxon>Arthropoda</taxon>
        <taxon>Hexapoda</taxon>
        <taxon>Insecta</taxon>
        <taxon>Pterygota</taxon>
        <taxon>Neoptera</taxon>
        <taxon>Endopterygota</taxon>
        <taxon>Coleoptera</taxon>
        <taxon>Polyphaga</taxon>
        <taxon>Cucujiformia</taxon>
        <taxon>Coccinelloidea</taxon>
        <taxon>Coccinellidae</taxon>
        <taxon>Scymninae</taxon>
        <taxon>Scymnini</taxon>
        <taxon>Cryptolaemus</taxon>
    </lineage>
</organism>
<dbReference type="Pfam" id="PF00501">
    <property type="entry name" value="AMP-binding"/>
    <property type="match status" value="1"/>
</dbReference>
<evidence type="ECO:0000256" key="4">
    <source>
        <dbReference type="ARBA" id="ARBA00023140"/>
    </source>
</evidence>
<gene>
    <name evidence="6" type="ORF">HHI36_019854</name>
</gene>
<dbReference type="InterPro" id="IPR042099">
    <property type="entry name" value="ANL_N_sf"/>
</dbReference>
<dbReference type="Proteomes" id="UP001516400">
    <property type="component" value="Unassembled WGS sequence"/>
</dbReference>
<evidence type="ECO:0000259" key="5">
    <source>
        <dbReference type="Pfam" id="PF00501"/>
    </source>
</evidence>
<reference evidence="6 7" key="1">
    <citation type="journal article" date="2021" name="BMC Biol.">
        <title>Horizontally acquired antibacterial genes associated with adaptive radiation of ladybird beetles.</title>
        <authorList>
            <person name="Li H.S."/>
            <person name="Tang X.F."/>
            <person name="Huang Y.H."/>
            <person name="Xu Z.Y."/>
            <person name="Chen M.L."/>
            <person name="Du X.Y."/>
            <person name="Qiu B.Y."/>
            <person name="Chen P.T."/>
            <person name="Zhang W."/>
            <person name="Slipinski A."/>
            <person name="Escalona H.E."/>
            <person name="Waterhouse R.M."/>
            <person name="Zwick A."/>
            <person name="Pang H."/>
        </authorList>
    </citation>
    <scope>NUCLEOTIDE SEQUENCE [LARGE SCALE GENOMIC DNA]</scope>
    <source>
        <strain evidence="6">SYSU2018</strain>
    </source>
</reference>
<dbReference type="EMBL" id="JABFTP020000083">
    <property type="protein sequence ID" value="KAL3275082.1"/>
    <property type="molecule type" value="Genomic_DNA"/>
</dbReference>
<sequence length="334" mass="37284">MVDTEEEQTFHSLLEDCIRVAINLNNDDFQDDDVLGLCTGNHKETCVPYIAGLFLGIKIVAFDTSISIQDNVYLLRKITPKVIFVEQNKLTDVEESMHLADVSIKLVVIGDDAHDNTLFSDYLDASEEDVSNFEPVSLKSNKETAAILFSSGTTGLPKGICLSHYGLLNQSLLFTFSGLYGSSRQPVSMSFGQLYWISSVIFLMSTTLSGIARVIKETYEADKVWKIIEKYKVNLIFLSPFQCLDLNRSSKPEDVNTSSLYVLGCGGGPLSEKLNSSLRDLLPGTFILQIYGQTEVAGASTMFQMRKVDEQLLSYYRPNSVGRPVPGFWFKVRR</sequence>
<evidence type="ECO:0000256" key="1">
    <source>
        <dbReference type="ARBA" id="ARBA00004275"/>
    </source>
</evidence>
<keyword evidence="3" id="KW-0436">Ligase</keyword>
<keyword evidence="4" id="KW-0576">Peroxisome</keyword>
<dbReference type="PROSITE" id="PS00455">
    <property type="entry name" value="AMP_BINDING"/>
    <property type="match status" value="1"/>
</dbReference>
<dbReference type="Gene3D" id="3.40.50.12780">
    <property type="entry name" value="N-terminal domain of ligase-like"/>
    <property type="match status" value="1"/>
</dbReference>
<comment type="subcellular location">
    <subcellularLocation>
        <location evidence="1">Peroxisome</location>
    </subcellularLocation>
</comment>
<dbReference type="GO" id="GO:0016874">
    <property type="term" value="F:ligase activity"/>
    <property type="evidence" value="ECO:0007669"/>
    <property type="project" value="UniProtKB-KW"/>
</dbReference>
<evidence type="ECO:0000313" key="7">
    <source>
        <dbReference type="Proteomes" id="UP001516400"/>
    </source>
</evidence>
<dbReference type="SUPFAM" id="SSF56801">
    <property type="entry name" value="Acetyl-CoA synthetase-like"/>
    <property type="match status" value="1"/>
</dbReference>
<evidence type="ECO:0000313" key="6">
    <source>
        <dbReference type="EMBL" id="KAL3275082.1"/>
    </source>
</evidence>
<dbReference type="InterPro" id="IPR000873">
    <property type="entry name" value="AMP-dep_synth/lig_dom"/>
</dbReference>
<feature type="domain" description="AMP-dependent synthetase/ligase" evidence="5">
    <location>
        <begin position="2"/>
        <end position="331"/>
    </location>
</feature>
<comment type="similarity">
    <text evidence="2">Belongs to the ATP-dependent AMP-binding enzyme family.</text>
</comment>
<evidence type="ECO:0000256" key="2">
    <source>
        <dbReference type="ARBA" id="ARBA00006432"/>
    </source>
</evidence>
<protein>
    <recommendedName>
        <fullName evidence="5">AMP-dependent synthetase/ligase domain-containing protein</fullName>
    </recommendedName>
</protein>
<name>A0ABD2N9B1_9CUCU</name>